<proteinExistence type="inferred from homology"/>
<dbReference type="GO" id="GO:0016706">
    <property type="term" value="F:2-oxoglutarate-dependent dioxygenase activity"/>
    <property type="evidence" value="ECO:0007669"/>
    <property type="project" value="UniProtKB-ARBA"/>
</dbReference>
<evidence type="ECO:0000313" key="10">
    <source>
        <dbReference type="Proteomes" id="UP000525623"/>
    </source>
</evidence>
<evidence type="ECO:0000259" key="8">
    <source>
        <dbReference type="Pfam" id="PF02668"/>
    </source>
</evidence>
<keyword evidence="4" id="KW-0479">Metal-binding</keyword>
<gene>
    <name evidence="9" type="ORF">HLH29_15940</name>
</gene>
<organism evidence="9 10">
    <name type="scientific">Gluconacetobacter tumulicola</name>
    <dbReference type="NCBI Taxonomy" id="1017177"/>
    <lineage>
        <taxon>Bacteria</taxon>
        <taxon>Pseudomonadati</taxon>
        <taxon>Pseudomonadota</taxon>
        <taxon>Alphaproteobacteria</taxon>
        <taxon>Acetobacterales</taxon>
        <taxon>Acetobacteraceae</taxon>
        <taxon>Gluconacetobacter</taxon>
    </lineage>
</organism>
<accession>A0A7W4P847</accession>
<evidence type="ECO:0000256" key="7">
    <source>
        <dbReference type="ARBA" id="ARBA00023004"/>
    </source>
</evidence>
<keyword evidence="5 9" id="KW-0223">Dioxygenase</keyword>
<evidence type="ECO:0000256" key="4">
    <source>
        <dbReference type="ARBA" id="ARBA00022723"/>
    </source>
</evidence>
<keyword evidence="7" id="KW-0408">Iron</keyword>
<dbReference type="InterPro" id="IPR042098">
    <property type="entry name" value="TauD-like_sf"/>
</dbReference>
<keyword evidence="6" id="KW-0560">Oxidoreductase</keyword>
<dbReference type="SUPFAM" id="SSF51197">
    <property type="entry name" value="Clavaminate synthase-like"/>
    <property type="match status" value="1"/>
</dbReference>
<dbReference type="InterPro" id="IPR038492">
    <property type="entry name" value="GBBH-like_N_sf"/>
</dbReference>
<dbReference type="Pfam" id="PF02668">
    <property type="entry name" value="TauD"/>
    <property type="match status" value="1"/>
</dbReference>
<dbReference type="RefSeq" id="WP_182968362.1">
    <property type="nucleotide sequence ID" value="NZ_BAABGC010000019.1"/>
</dbReference>
<name>A0A7W4P847_9PROT</name>
<dbReference type="GO" id="GO:0045329">
    <property type="term" value="P:carnitine biosynthetic process"/>
    <property type="evidence" value="ECO:0007669"/>
    <property type="project" value="TreeGrafter"/>
</dbReference>
<dbReference type="Gene3D" id="3.60.130.10">
    <property type="entry name" value="Clavaminate synthase-like"/>
    <property type="match status" value="1"/>
</dbReference>
<dbReference type="EMBL" id="JABEQL010000028">
    <property type="protein sequence ID" value="MBB2180629.1"/>
    <property type="molecule type" value="Genomic_DNA"/>
</dbReference>
<dbReference type="InterPro" id="IPR050411">
    <property type="entry name" value="AlphaKG_dependent_hydroxylases"/>
</dbReference>
<sequence>MSADSAIAFPVSDAGTCFRADAGGLRVTLSDGRSRLLHPLWLRERLPDPRVLDPVTGQRLIEAADLPTDLALLSATPDGILRFSDGFETRLPDRCQDALFPPSPDITPVLWDGGFVPPEPVDFQAMQACNVTGMRANPPLALFLTHLARHGFAIVRNVPATMDGALDFARLIGPIRTTNWGGLADVRAIANAYDLTMTPRHLEPHSDNPYRNPTPGYILLHCLTNDATGGESTLVDGFQAAEHLRVTDPDAFETLATTDILFRYRDDNTLLEHHAPLIACDRSGRVRQVRYSNRTEMIYALPAVRLDRYYRARRALWTLIRPESPLTLRFKLAPGELLMMDNYRLLHGRAGYRLETGSRHMRQCYMDRDIVFSRRAGLNE</sequence>
<comment type="similarity">
    <text evidence="3">Belongs to the gamma-BBH/TMLD family.</text>
</comment>
<evidence type="ECO:0000256" key="1">
    <source>
        <dbReference type="ARBA" id="ARBA00001954"/>
    </source>
</evidence>
<dbReference type="PANTHER" id="PTHR10696:SF51">
    <property type="entry name" value="TRIMETHYLLYSINE DIOXYGENASE, MITOCHONDRIAL"/>
    <property type="match status" value="1"/>
</dbReference>
<evidence type="ECO:0000256" key="5">
    <source>
        <dbReference type="ARBA" id="ARBA00022964"/>
    </source>
</evidence>
<protein>
    <submittedName>
        <fullName evidence="9">Gamma-butyrobetaine,2-oxoglutarate dioxygenase</fullName>
    </submittedName>
</protein>
<dbReference type="Gene3D" id="3.30.2020.30">
    <property type="match status" value="1"/>
</dbReference>
<evidence type="ECO:0000256" key="2">
    <source>
        <dbReference type="ARBA" id="ARBA00001961"/>
    </source>
</evidence>
<dbReference type="Proteomes" id="UP000525623">
    <property type="component" value="Unassembled WGS sequence"/>
</dbReference>
<evidence type="ECO:0000256" key="6">
    <source>
        <dbReference type="ARBA" id="ARBA00023002"/>
    </source>
</evidence>
<keyword evidence="10" id="KW-1185">Reference proteome</keyword>
<dbReference type="PANTHER" id="PTHR10696">
    <property type="entry name" value="GAMMA-BUTYROBETAINE HYDROXYLASE-RELATED"/>
    <property type="match status" value="1"/>
</dbReference>
<dbReference type="GO" id="GO:0046872">
    <property type="term" value="F:metal ion binding"/>
    <property type="evidence" value="ECO:0007669"/>
    <property type="project" value="UniProtKB-KW"/>
</dbReference>
<comment type="caution">
    <text evidence="9">The sequence shown here is derived from an EMBL/GenBank/DDBJ whole genome shotgun (WGS) entry which is preliminary data.</text>
</comment>
<comment type="cofactor">
    <cofactor evidence="2">
        <name>L-ascorbate</name>
        <dbReference type="ChEBI" id="CHEBI:38290"/>
    </cofactor>
</comment>
<reference evidence="9 10" key="1">
    <citation type="submission" date="2020-04" db="EMBL/GenBank/DDBJ databases">
        <title>Description of novel Gluconacetobacter.</title>
        <authorList>
            <person name="Sombolestani A."/>
        </authorList>
    </citation>
    <scope>NUCLEOTIDE SEQUENCE [LARGE SCALE GENOMIC DNA]</scope>
    <source>
        <strain evidence="9 10">LMG 27725</strain>
    </source>
</reference>
<feature type="domain" description="TauD/TfdA-like" evidence="8">
    <location>
        <begin position="144"/>
        <end position="365"/>
    </location>
</feature>
<dbReference type="InterPro" id="IPR003819">
    <property type="entry name" value="TauD/TfdA-like"/>
</dbReference>
<evidence type="ECO:0000256" key="3">
    <source>
        <dbReference type="ARBA" id="ARBA00008654"/>
    </source>
</evidence>
<comment type="cofactor">
    <cofactor evidence="1">
        <name>Fe(2+)</name>
        <dbReference type="ChEBI" id="CHEBI:29033"/>
    </cofactor>
</comment>
<dbReference type="AlphaFoldDB" id="A0A7W4P847"/>
<evidence type="ECO:0000313" key="9">
    <source>
        <dbReference type="EMBL" id="MBB2180629.1"/>
    </source>
</evidence>